<gene>
    <name evidence="2" type="ORF">HYH02_000618</name>
</gene>
<comment type="caution">
    <text evidence="2">The sequence shown here is derived from an EMBL/GenBank/DDBJ whole genome shotgun (WGS) entry which is preliminary data.</text>
</comment>
<dbReference type="Proteomes" id="UP000613740">
    <property type="component" value="Unassembled WGS sequence"/>
</dbReference>
<sequence>MRHLSSPLLARLGRGGRGSLQPASNAVTNGVDPSAVLPGGECSTSAPAAVSSLGSWLRQCRRYAHRYNLIQPVDTNHINALLSSATALEHAAVPVLRYAAWFDPEQVTATMQRVPRMLQYQRRKGRRGVAYASSTAASTDVARALLDALGSRLAAVAPACSDQQLARALWALGASRHPHPQALAAACEVLPARLNAGGSGSGSGGMAMGDLATAAWGLAAAASAGPASVREAVRRTLQEVARHLVASRPADLSASPALPSPASPSSSASASSSSPAGGAGVAPAADEVAAAASAAALAADRPWLDPRSAVKLAWAFANCEVGDAAALDVVAEAAEARIASQLQAHDPTSGPLTPRATYLYKTIRGWQAWPRPRPRVIRSAASAARGGRSRYLYDDRPRVVLRDFTAGSLAQLLAALAAAGHRHEGLLQAAAAHITASAGRSLRVDPHDLKRLAAAFAKLDLAAPSGPGSGGGGSGSATAAALTALLSAAQLSSLPAPLLARLTILAAESGVRRRSVYDRLLRQLMARAWVPGPDGKPPAVAGAAAADVGAGGSAIATAAPLAVVDEAAAAAAAAADPDDLGGPVALEPRARESHYARARGSGFDSAALTRRMETEAAGWVGVLTAPRDACSPALLARVLRSLAKVGYTASDPVSLPFAARLFDLISPHVAALAAAPPPGAAAAAPRDSLTDLAAAALSYRDQLDKTSAAVAARGTRDTIRDITNVVLYGSAERARAADGDLVRRLLELTQRSLGGGAATTAGPAAGGSDAGLAAAQHDAAAAAELRRRMGLSARGAMRLALTLSRWPEAVEERELKAVLSLVEVPPPVADAEAAGPAAVAAAERERRRLGELLGNLSNAGRRGAVPPRLLAALGDTGPVVGL</sequence>
<feature type="region of interest" description="Disordered" evidence="1">
    <location>
        <begin position="251"/>
        <end position="281"/>
    </location>
</feature>
<dbReference type="AlphaFoldDB" id="A0A835WUZ2"/>
<protein>
    <submittedName>
        <fullName evidence="2">Uncharacterized protein</fullName>
    </submittedName>
</protein>
<evidence type="ECO:0000313" key="3">
    <source>
        <dbReference type="Proteomes" id="UP000613740"/>
    </source>
</evidence>
<organism evidence="2 3">
    <name type="scientific">Chlamydomonas schloesseri</name>
    <dbReference type="NCBI Taxonomy" id="2026947"/>
    <lineage>
        <taxon>Eukaryota</taxon>
        <taxon>Viridiplantae</taxon>
        <taxon>Chlorophyta</taxon>
        <taxon>core chlorophytes</taxon>
        <taxon>Chlorophyceae</taxon>
        <taxon>CS clade</taxon>
        <taxon>Chlamydomonadales</taxon>
        <taxon>Chlamydomonadaceae</taxon>
        <taxon>Chlamydomonas</taxon>
    </lineage>
</organism>
<reference evidence="2" key="1">
    <citation type="journal article" date="2020" name="bioRxiv">
        <title>Comparative genomics of Chlamydomonas.</title>
        <authorList>
            <person name="Craig R.J."/>
            <person name="Hasan A.R."/>
            <person name="Ness R.W."/>
            <person name="Keightley P.D."/>
        </authorList>
    </citation>
    <scope>NUCLEOTIDE SEQUENCE</scope>
    <source>
        <strain evidence="2">CCAP 11/173</strain>
    </source>
</reference>
<proteinExistence type="predicted"/>
<name>A0A835WUZ2_9CHLO</name>
<dbReference type="OrthoDB" id="545149at2759"/>
<accession>A0A835WUZ2</accession>
<evidence type="ECO:0000256" key="1">
    <source>
        <dbReference type="SAM" id="MobiDB-lite"/>
    </source>
</evidence>
<keyword evidence="3" id="KW-1185">Reference proteome</keyword>
<dbReference type="EMBL" id="JAEHOD010000001">
    <property type="protein sequence ID" value="KAG2454783.1"/>
    <property type="molecule type" value="Genomic_DNA"/>
</dbReference>
<evidence type="ECO:0000313" key="2">
    <source>
        <dbReference type="EMBL" id="KAG2454783.1"/>
    </source>
</evidence>
<feature type="compositionally biased region" description="Low complexity" evidence="1">
    <location>
        <begin position="263"/>
        <end position="281"/>
    </location>
</feature>